<dbReference type="Proteomes" id="UP000179920">
    <property type="component" value="Chromosome XVIII"/>
</dbReference>
<proteinExistence type="predicted"/>
<name>A0A1K0HB21_9BASI</name>
<accession>A0A1K0HB21</accession>
<evidence type="ECO:0000313" key="2">
    <source>
        <dbReference type="Proteomes" id="UP000179920"/>
    </source>
</evidence>
<reference evidence="2" key="1">
    <citation type="submission" date="2016-04" db="EMBL/GenBank/DDBJ databases">
        <authorList>
            <person name="Guldener U."/>
            <person name="Guldener U."/>
        </authorList>
    </citation>
    <scope>NUCLEOTIDE SEQUENCE [LARGE SCALE GENOMIC DNA]</scope>
    <source>
        <strain evidence="2">UB2112</strain>
    </source>
</reference>
<evidence type="ECO:0000313" key="1">
    <source>
        <dbReference type="EMBL" id="SAM85551.1"/>
    </source>
</evidence>
<gene>
    <name evidence="1" type="ORF">UBRO_20009</name>
</gene>
<dbReference type="EMBL" id="LT558134">
    <property type="protein sequence ID" value="SAM85551.1"/>
    <property type="molecule type" value="Genomic_DNA"/>
</dbReference>
<dbReference type="AlphaFoldDB" id="A0A1K0HB21"/>
<protein>
    <submittedName>
        <fullName evidence="1">Uncharacterized protein</fullName>
    </submittedName>
</protein>
<organism evidence="1 2">
    <name type="scientific">Ustilago bromivora</name>
    <dbReference type="NCBI Taxonomy" id="307758"/>
    <lineage>
        <taxon>Eukaryota</taxon>
        <taxon>Fungi</taxon>
        <taxon>Dikarya</taxon>
        <taxon>Basidiomycota</taxon>
        <taxon>Ustilaginomycotina</taxon>
        <taxon>Ustilaginomycetes</taxon>
        <taxon>Ustilaginales</taxon>
        <taxon>Ustilaginaceae</taxon>
        <taxon>Ustilago</taxon>
    </lineage>
</organism>
<sequence length="106" mass="11925">MNPCWIKVTGFFLAEIEPKNAIHHFEGWREEERRAPYRPYLPVLVQGRGTFKNLDHGQDPCAARGASSEQLQIILQMSSEPGAENLGLFAGSEIAVSLTLLSDWRK</sequence>